<dbReference type="RefSeq" id="WP_013759657.1">
    <property type="nucleotide sequence ID" value="NC_015500.1"/>
</dbReference>
<gene>
    <name evidence="2" type="ordered locus">Trebr_2552</name>
</gene>
<evidence type="ECO:0000313" key="2">
    <source>
        <dbReference type="EMBL" id="AEE17956.1"/>
    </source>
</evidence>
<dbReference type="CDD" id="cd10447">
    <property type="entry name" value="GIY-YIG_unchar_2"/>
    <property type="match status" value="1"/>
</dbReference>
<evidence type="ECO:0000313" key="3">
    <source>
        <dbReference type="Proteomes" id="UP000006546"/>
    </source>
</evidence>
<name>F4LNX9_TREBD</name>
<protein>
    <recommendedName>
        <fullName evidence="1">DUF4357 domain-containing protein</fullName>
    </recommendedName>
</protein>
<reference evidence="3" key="1">
    <citation type="submission" date="2011-04" db="EMBL/GenBank/DDBJ databases">
        <title>The complete genome of Treponema brennaborense DSM 12168.</title>
        <authorList>
            <person name="Lucas S."/>
            <person name="Han J."/>
            <person name="Lapidus A."/>
            <person name="Bruce D."/>
            <person name="Goodwin L."/>
            <person name="Pitluck S."/>
            <person name="Peters L."/>
            <person name="Kyrpides N."/>
            <person name="Mavromatis K."/>
            <person name="Ivanova N."/>
            <person name="Mikhailova N."/>
            <person name="Pagani I."/>
            <person name="Teshima H."/>
            <person name="Detter J.C."/>
            <person name="Tapia R."/>
            <person name="Han C."/>
            <person name="Land M."/>
            <person name="Hauser L."/>
            <person name="Markowitz V."/>
            <person name="Cheng J.-F."/>
            <person name="Hugenholtz P."/>
            <person name="Woyke T."/>
            <person name="Wu D."/>
            <person name="Gronow S."/>
            <person name="Wellnitz S."/>
            <person name="Brambilla E."/>
            <person name="Klenk H.-P."/>
            <person name="Eisen J.A."/>
        </authorList>
    </citation>
    <scope>NUCLEOTIDE SEQUENCE [LARGE SCALE GENOMIC DNA]</scope>
    <source>
        <strain evidence="3">DSM 12168 / CIP 105900 / DD5/3</strain>
    </source>
</reference>
<dbReference type="EMBL" id="CP002696">
    <property type="protein sequence ID" value="AEE17956.1"/>
    <property type="molecule type" value="Genomic_DNA"/>
</dbReference>
<dbReference type="Pfam" id="PF14267">
    <property type="entry name" value="DUF4357"/>
    <property type="match status" value="1"/>
</dbReference>
<dbReference type="AlphaFoldDB" id="F4LNX9"/>
<dbReference type="Proteomes" id="UP000006546">
    <property type="component" value="Chromosome"/>
</dbReference>
<dbReference type="STRING" id="906968.Trebr_2552"/>
<dbReference type="HOGENOM" id="CLU_052782_2_0_12"/>
<evidence type="ECO:0000259" key="1">
    <source>
        <dbReference type="Pfam" id="PF14267"/>
    </source>
</evidence>
<keyword evidence="3" id="KW-1185">Reference proteome</keyword>
<dbReference type="eggNOG" id="COG0322">
    <property type="taxonomic scope" value="Bacteria"/>
</dbReference>
<accession>F4LNX9</accession>
<dbReference type="InterPro" id="IPR025579">
    <property type="entry name" value="DUF4357"/>
</dbReference>
<sequence length="297" mass="34245">MAGKTIKLYITGDEQKNLKSAELSNWTGKAYIGERKHVPAILKIEEISNPGIYFLINQEQNSIQKTIYIGEADEVNTRLKNHITGKDWWDSFVVFISKDANLTKAHVRYLEKRFYQIAKANTTAFNLRNLTEPPGSKLPYCDIDDLEEYLNNMIFILQNLGLLDFAKTDEIETPKEDNTNIFYIALTAERTDQSGNQLKGMLQITKSGYRLLKGSYIEKNERESFKNHCYYPLRKKIETERVFKNCDYEGVYILDKDIDFNSSSAAASIVKARATNGPKEWKLQNGMTLDAWETKEF</sequence>
<organism evidence="2 3">
    <name type="scientific">Treponema brennaborense (strain DSM 12168 / CIP 105900 / DD5/3)</name>
    <dbReference type="NCBI Taxonomy" id="906968"/>
    <lineage>
        <taxon>Bacteria</taxon>
        <taxon>Pseudomonadati</taxon>
        <taxon>Spirochaetota</taxon>
        <taxon>Spirochaetia</taxon>
        <taxon>Spirochaetales</taxon>
        <taxon>Treponemataceae</taxon>
        <taxon>Treponema</taxon>
    </lineage>
</organism>
<feature type="domain" description="DUF4357" evidence="1">
    <location>
        <begin position="235"/>
        <end position="289"/>
    </location>
</feature>
<proteinExistence type="predicted"/>
<dbReference type="KEGG" id="tbe:Trebr_2552"/>